<feature type="transmembrane region" description="Helical" evidence="5">
    <location>
        <begin position="6"/>
        <end position="28"/>
    </location>
</feature>
<dbReference type="AlphaFoldDB" id="A0AAN8F0N4"/>
<organism evidence="7 8">
    <name type="scientific">Trichostrongylus colubriformis</name>
    <name type="common">Black scour worm</name>
    <dbReference type="NCBI Taxonomy" id="6319"/>
    <lineage>
        <taxon>Eukaryota</taxon>
        <taxon>Metazoa</taxon>
        <taxon>Ecdysozoa</taxon>
        <taxon>Nematoda</taxon>
        <taxon>Chromadorea</taxon>
        <taxon>Rhabditida</taxon>
        <taxon>Rhabditina</taxon>
        <taxon>Rhabditomorpha</taxon>
        <taxon>Strongyloidea</taxon>
        <taxon>Trichostrongylidae</taxon>
        <taxon>Trichostrongylus</taxon>
    </lineage>
</organism>
<dbReference type="PROSITE" id="PS50262">
    <property type="entry name" value="G_PROTEIN_RECEP_F1_2"/>
    <property type="match status" value="1"/>
</dbReference>
<dbReference type="Proteomes" id="UP001331761">
    <property type="component" value="Unassembled WGS sequence"/>
</dbReference>
<dbReference type="Gene3D" id="1.20.1070.10">
    <property type="entry name" value="Rhodopsin 7-helix transmembrane proteins"/>
    <property type="match status" value="1"/>
</dbReference>
<dbReference type="SUPFAM" id="SSF81321">
    <property type="entry name" value="Family A G protein-coupled receptor-like"/>
    <property type="match status" value="1"/>
</dbReference>
<evidence type="ECO:0000313" key="8">
    <source>
        <dbReference type="Proteomes" id="UP001331761"/>
    </source>
</evidence>
<comment type="subcellular location">
    <subcellularLocation>
        <location evidence="1">Membrane</location>
    </subcellularLocation>
</comment>
<name>A0AAN8F0N4_TRICO</name>
<evidence type="ECO:0000256" key="3">
    <source>
        <dbReference type="ARBA" id="ARBA00022989"/>
    </source>
</evidence>
<feature type="transmembrane region" description="Helical" evidence="5">
    <location>
        <begin position="125"/>
        <end position="147"/>
    </location>
</feature>
<feature type="transmembrane region" description="Helical" evidence="5">
    <location>
        <begin position="167"/>
        <end position="195"/>
    </location>
</feature>
<keyword evidence="8" id="KW-1185">Reference proteome</keyword>
<keyword evidence="2 5" id="KW-0812">Transmembrane</keyword>
<evidence type="ECO:0000256" key="5">
    <source>
        <dbReference type="SAM" id="Phobius"/>
    </source>
</evidence>
<protein>
    <recommendedName>
        <fullName evidence="6">G-protein coupled receptors family 1 profile domain-containing protein</fullName>
    </recommendedName>
</protein>
<keyword evidence="4 5" id="KW-0472">Membrane</keyword>
<evidence type="ECO:0000259" key="6">
    <source>
        <dbReference type="PROSITE" id="PS50262"/>
    </source>
</evidence>
<feature type="domain" description="G-protein coupled receptors family 1 profile" evidence="6">
    <location>
        <begin position="20"/>
        <end position="267"/>
    </location>
</feature>
<keyword evidence="3 5" id="KW-1133">Transmembrane helix</keyword>
<accession>A0AAN8F0N4</accession>
<feature type="transmembrane region" description="Helical" evidence="5">
    <location>
        <begin position="216"/>
        <end position="236"/>
    </location>
</feature>
<evidence type="ECO:0000256" key="4">
    <source>
        <dbReference type="ARBA" id="ARBA00023136"/>
    </source>
</evidence>
<dbReference type="PANTHER" id="PTHR24224:SF17">
    <property type="entry name" value="G-PROTEIN COUPLED RECEPTORS FAMILY 1 PROFILE DOMAIN-CONTAINING PROTEIN"/>
    <property type="match status" value="1"/>
</dbReference>
<gene>
    <name evidence="7" type="ORF">GCK32_000955</name>
</gene>
<dbReference type="InterPro" id="IPR017452">
    <property type="entry name" value="GPCR_Rhodpsn_7TM"/>
</dbReference>
<dbReference type="InterPro" id="IPR052665">
    <property type="entry name" value="Neuropeptide-GPCR"/>
</dbReference>
<dbReference type="EMBL" id="WIXE01018407">
    <property type="protein sequence ID" value="KAK5970931.1"/>
    <property type="molecule type" value="Genomic_DNA"/>
</dbReference>
<dbReference type="GO" id="GO:0016020">
    <property type="term" value="C:membrane"/>
    <property type="evidence" value="ECO:0007669"/>
    <property type="project" value="UniProtKB-SubCell"/>
</dbReference>
<evidence type="ECO:0000313" key="7">
    <source>
        <dbReference type="EMBL" id="KAK5970931.1"/>
    </source>
</evidence>
<dbReference type="PANTHER" id="PTHR24224">
    <property type="entry name" value="CARDIOACCELERATORY PEPTIDE RECEPTOR-RELATED"/>
    <property type="match status" value="1"/>
</dbReference>
<proteinExistence type="predicted"/>
<sequence>MELPWPQVIFIAATMITLPLHIAVLILVMRRRKFTPFHVLVISQGIADVFSLINYFLVNSLRVSQLCNEFFWINRELIANYEFRSIYFSMYLRNTGIALMSLQRYICICQTGAKINRIISRMSPVIFAMLQWGIGLLMVLPLCQPSFNVTYEMRATLEPVLVPSLLSLANTILLTSSTVLLATCIICYVLILNFIQQNSLQRTESTRHEVRLCGQIAGLVLAFSVQFMYNGGLYILNSFGQMTVIRSWRMMGPLVYGFLSCVHPWTCLAFNKEIRDGILAIFRYCFGNKEGTISPAIFTLSSRSRSE</sequence>
<dbReference type="CDD" id="cd00637">
    <property type="entry name" value="7tm_classA_rhodopsin-like"/>
    <property type="match status" value="1"/>
</dbReference>
<evidence type="ECO:0000256" key="1">
    <source>
        <dbReference type="ARBA" id="ARBA00004370"/>
    </source>
</evidence>
<evidence type="ECO:0000256" key="2">
    <source>
        <dbReference type="ARBA" id="ARBA00022692"/>
    </source>
</evidence>
<comment type="caution">
    <text evidence="7">The sequence shown here is derived from an EMBL/GenBank/DDBJ whole genome shotgun (WGS) entry which is preliminary data.</text>
</comment>
<reference evidence="7 8" key="1">
    <citation type="submission" date="2019-10" db="EMBL/GenBank/DDBJ databases">
        <title>Assembly and Annotation for the nematode Trichostrongylus colubriformis.</title>
        <authorList>
            <person name="Martin J."/>
        </authorList>
    </citation>
    <scope>NUCLEOTIDE SEQUENCE [LARGE SCALE GENOMIC DNA]</scope>
    <source>
        <strain evidence="7">G859</strain>
        <tissue evidence="7">Whole worm</tissue>
    </source>
</reference>
<dbReference type="InterPro" id="IPR019426">
    <property type="entry name" value="7TM_GPCR_serpentine_rcpt_Srv"/>
</dbReference>
<feature type="transmembrane region" description="Helical" evidence="5">
    <location>
        <begin position="248"/>
        <end position="270"/>
    </location>
</feature>
<dbReference type="Pfam" id="PF10323">
    <property type="entry name" value="7TM_GPCR_Srv"/>
    <property type="match status" value="1"/>
</dbReference>